<dbReference type="Proteomes" id="UP000053599">
    <property type="component" value="Unassembled WGS sequence"/>
</dbReference>
<dbReference type="Gene3D" id="3.90.850.10">
    <property type="entry name" value="Fumarylacetoacetase-like, C-terminal domain"/>
    <property type="match status" value="1"/>
</dbReference>
<name>A0A0D1ZF98_9EURO</name>
<evidence type="ECO:0000256" key="6">
    <source>
        <dbReference type="ARBA" id="ARBA00022837"/>
    </source>
</evidence>
<evidence type="ECO:0000256" key="13">
    <source>
        <dbReference type="RuleBase" id="RU366008"/>
    </source>
</evidence>
<evidence type="ECO:0000256" key="12">
    <source>
        <dbReference type="PIRSR" id="PIRSR605959-3"/>
    </source>
</evidence>
<dbReference type="PANTHER" id="PTHR43069:SF2">
    <property type="entry name" value="FUMARYLACETOACETASE"/>
    <property type="match status" value="1"/>
</dbReference>
<feature type="binding site" evidence="12">
    <location>
        <position position="214"/>
    </location>
    <ligand>
        <name>Ca(2+)</name>
        <dbReference type="ChEBI" id="CHEBI:29108"/>
    </ligand>
</feature>
<dbReference type="GO" id="GO:0046872">
    <property type="term" value="F:metal ion binding"/>
    <property type="evidence" value="ECO:0007669"/>
    <property type="project" value="UniProtKB-UniRule"/>
</dbReference>
<dbReference type="InterPro" id="IPR005959">
    <property type="entry name" value="Fumarylacetoacetase"/>
</dbReference>
<comment type="pathway">
    <text evidence="1 13">Amino-acid degradation; L-phenylalanine degradation; acetoacetate and fumarate from L-phenylalanine: step 6/6.</text>
</comment>
<feature type="binding site" evidence="12">
    <location>
        <position position="214"/>
    </location>
    <ligand>
        <name>Mg(2+)</name>
        <dbReference type="ChEBI" id="CHEBI:18420"/>
    </ligand>
</feature>
<evidence type="ECO:0000256" key="3">
    <source>
        <dbReference type="ARBA" id="ARBA00012094"/>
    </source>
</evidence>
<evidence type="ECO:0000256" key="7">
    <source>
        <dbReference type="ARBA" id="ARBA00022842"/>
    </source>
</evidence>
<dbReference type="GO" id="GO:0006572">
    <property type="term" value="P:L-tyrosine catabolic process"/>
    <property type="evidence" value="ECO:0007669"/>
    <property type="project" value="UniProtKB-UniRule"/>
</dbReference>
<dbReference type="EC" id="3.7.1.2" evidence="3 13"/>
<dbReference type="AlphaFoldDB" id="A0A0D1ZF98"/>
<evidence type="ECO:0000259" key="15">
    <source>
        <dbReference type="Pfam" id="PF09298"/>
    </source>
</evidence>
<sequence>MVASQTTGSFTIDNLPYGVISTDDNATPRCAIAFGESAIDVGLFYHGELDDSIFANGNWNAFAALPSDLRASFRAQVKAAIVDGSANKAMVPLSAVRYHLPMDTRNFSDFYCSMEHSTNCSEVFGLKLNRNWYAMPSVYNGRTSSLVVSGTPFHRPCGMYPDSRDSNTVSFQPESHMDFELEMGIWLSKPVPRGQRVNIANARDHIFGLTLLNDWSARDIQGFEMPPLGPFHSKGSATSISPWIVPVEALELASCGRKTKQEPPPPPHLTWQEEASATFDIDLTVTLLRDGKSYTICESNLNELHWTPFQQITHLSAGGEGLSPGDVFGTGTISSARTNSDGEKTGLGCLFERKLSHTKLKSLPSDLTETFLKDGDEIIMEGWCKNKTTGKVILGFGQCSGRVLPALKN</sequence>
<feature type="binding site" evidence="12">
    <location>
        <position position="238"/>
    </location>
    <ligand>
        <name>Mg(2+)</name>
        <dbReference type="ChEBI" id="CHEBI:18420"/>
    </ligand>
</feature>
<feature type="binding site" evidence="12">
    <location>
        <position position="109"/>
    </location>
    <ligand>
        <name>Ca(2+)</name>
        <dbReference type="ChEBI" id="CHEBI:29108"/>
    </ligand>
</feature>
<feature type="binding site" evidence="11">
    <location>
        <position position="221"/>
    </location>
    <ligand>
        <name>substrate</name>
    </ligand>
</feature>
<dbReference type="Pfam" id="PF09298">
    <property type="entry name" value="FAA_hydrolase_N"/>
    <property type="match status" value="1"/>
</dbReference>
<evidence type="ECO:0000256" key="9">
    <source>
        <dbReference type="ARBA" id="ARBA00023232"/>
    </source>
</evidence>
<evidence type="ECO:0000313" key="17">
    <source>
        <dbReference type="Proteomes" id="UP000053599"/>
    </source>
</evidence>
<dbReference type="InterPro" id="IPR015377">
    <property type="entry name" value="Fumarylacetoacetase_N"/>
</dbReference>
<keyword evidence="9 13" id="KW-0585">Phenylalanine catabolism</keyword>
<evidence type="ECO:0000259" key="14">
    <source>
        <dbReference type="Pfam" id="PF01557"/>
    </source>
</evidence>
<dbReference type="EMBL" id="KN846951">
    <property type="protein sequence ID" value="KIV85433.1"/>
    <property type="molecule type" value="Genomic_DNA"/>
</dbReference>
<dbReference type="HOGENOM" id="CLU_026207_2_0_1"/>
<dbReference type="GO" id="GO:0004334">
    <property type="term" value="F:fumarylacetoacetase activity"/>
    <property type="evidence" value="ECO:0007669"/>
    <property type="project" value="UniProtKB-UniRule"/>
</dbReference>
<feature type="domain" description="Fumarylacetoacetase N-terminal" evidence="15">
    <location>
        <begin position="14"/>
        <end position="101"/>
    </location>
</feature>
<dbReference type="Gene3D" id="2.30.30.230">
    <property type="entry name" value="Fumarylacetoacetase, N-terminal domain"/>
    <property type="match status" value="1"/>
</dbReference>
<proteinExistence type="inferred from homology"/>
<dbReference type="OrthoDB" id="9971669at2759"/>
<feature type="binding site" evidence="12">
    <location>
        <position position="234"/>
    </location>
    <ligand>
        <name>Mg(2+)</name>
        <dbReference type="ChEBI" id="CHEBI:18420"/>
    </ligand>
</feature>
<dbReference type="GO" id="GO:0006559">
    <property type="term" value="P:L-phenylalanine catabolic process"/>
    <property type="evidence" value="ECO:0007669"/>
    <property type="project" value="UniProtKB-UniRule"/>
</dbReference>
<feature type="active site" description="Proton acceptor" evidence="10">
    <location>
        <position position="116"/>
    </location>
</feature>
<dbReference type="Pfam" id="PF01557">
    <property type="entry name" value="FAA_hydrolase"/>
    <property type="match status" value="1"/>
</dbReference>
<feature type="binding site" evidence="11">
    <location>
        <position position="332"/>
    </location>
    <ligand>
        <name>substrate</name>
    </ligand>
</feature>
<dbReference type="SUPFAM" id="SSF63433">
    <property type="entry name" value="Fumarylacetoacetate hydrolase, FAH, N-terminal domain"/>
    <property type="match status" value="1"/>
</dbReference>
<dbReference type="InterPro" id="IPR036462">
    <property type="entry name" value="Fumarylacetoacetase_N_sf"/>
</dbReference>
<dbReference type="UniPathway" id="UPA00139">
    <property type="reaction ID" value="UER00341"/>
</dbReference>
<keyword evidence="4 12" id="KW-0479">Metal-binding</keyword>
<protein>
    <recommendedName>
        <fullName evidence="3 13">Fumarylacetoacetase</fullName>
        <ecNumber evidence="3 13">3.7.1.2</ecNumber>
    </recommendedName>
    <alternativeName>
        <fullName evidence="13">Fumarylacetoacetate hydrolase</fullName>
    </alternativeName>
</protein>
<organism evidence="16 17">
    <name type="scientific">Exophiala sideris</name>
    <dbReference type="NCBI Taxonomy" id="1016849"/>
    <lineage>
        <taxon>Eukaryota</taxon>
        <taxon>Fungi</taxon>
        <taxon>Dikarya</taxon>
        <taxon>Ascomycota</taxon>
        <taxon>Pezizomycotina</taxon>
        <taxon>Eurotiomycetes</taxon>
        <taxon>Chaetothyriomycetidae</taxon>
        <taxon>Chaetothyriales</taxon>
        <taxon>Herpotrichiellaceae</taxon>
        <taxon>Exophiala</taxon>
    </lineage>
</organism>
<evidence type="ECO:0000256" key="10">
    <source>
        <dbReference type="PIRSR" id="PIRSR605959-1"/>
    </source>
</evidence>
<evidence type="ECO:0000313" key="16">
    <source>
        <dbReference type="EMBL" id="KIV85433.1"/>
    </source>
</evidence>
<evidence type="ECO:0000256" key="5">
    <source>
        <dbReference type="ARBA" id="ARBA00022801"/>
    </source>
</evidence>
<feature type="binding site" evidence="12">
    <location>
        <position position="180"/>
    </location>
    <ligand>
        <name>Ca(2+)</name>
        <dbReference type="ChEBI" id="CHEBI:29108"/>
    </ligand>
</feature>
<dbReference type="GO" id="GO:1902000">
    <property type="term" value="P:homogentisate catabolic process"/>
    <property type="evidence" value="ECO:0007669"/>
    <property type="project" value="TreeGrafter"/>
</dbReference>
<feature type="binding site" evidence="12">
    <location>
        <position position="182"/>
    </location>
    <ligand>
        <name>Ca(2+)</name>
        <dbReference type="ChEBI" id="CHEBI:29108"/>
    </ligand>
</feature>
<dbReference type="STRING" id="1016849.A0A0D1ZF98"/>
<evidence type="ECO:0000256" key="11">
    <source>
        <dbReference type="PIRSR" id="PIRSR605959-2"/>
    </source>
</evidence>
<accession>A0A0D1ZF98</accession>
<comment type="similarity">
    <text evidence="2 13">Belongs to the FAH family.</text>
</comment>
<keyword evidence="6 12" id="KW-0106">Calcium</keyword>
<feature type="binding site" evidence="11">
    <location>
        <position position="111"/>
    </location>
    <ligand>
        <name>substrate</name>
    </ligand>
</feature>
<dbReference type="InterPro" id="IPR011234">
    <property type="entry name" value="Fumarylacetoacetase-like_C"/>
</dbReference>
<keyword evidence="7 12" id="KW-0460">Magnesium</keyword>
<evidence type="ECO:0000256" key="2">
    <source>
        <dbReference type="ARBA" id="ARBA00010211"/>
    </source>
</evidence>
<evidence type="ECO:0000256" key="1">
    <source>
        <dbReference type="ARBA" id="ARBA00004782"/>
    </source>
</evidence>
<comment type="catalytic activity">
    <reaction evidence="13">
        <text>4-fumarylacetoacetate + H2O = acetoacetate + fumarate + H(+)</text>
        <dbReference type="Rhea" id="RHEA:10244"/>
        <dbReference type="ChEBI" id="CHEBI:13705"/>
        <dbReference type="ChEBI" id="CHEBI:15377"/>
        <dbReference type="ChEBI" id="CHEBI:15378"/>
        <dbReference type="ChEBI" id="CHEBI:18034"/>
        <dbReference type="ChEBI" id="CHEBI:29806"/>
        <dbReference type="EC" id="3.7.1.2"/>
    </reaction>
</comment>
<evidence type="ECO:0000256" key="4">
    <source>
        <dbReference type="ARBA" id="ARBA00022723"/>
    </source>
</evidence>
<dbReference type="SUPFAM" id="SSF56529">
    <property type="entry name" value="FAH"/>
    <property type="match status" value="1"/>
</dbReference>
<dbReference type="InterPro" id="IPR036663">
    <property type="entry name" value="Fumarylacetoacetase_C_sf"/>
</dbReference>
<feature type="domain" description="Fumarylacetoacetase-like C-terminal" evidence="14">
    <location>
        <begin position="107"/>
        <end position="394"/>
    </location>
</feature>
<evidence type="ECO:0000256" key="8">
    <source>
        <dbReference type="ARBA" id="ARBA00022878"/>
    </source>
</evidence>
<reference evidence="16 17" key="1">
    <citation type="submission" date="2015-01" db="EMBL/GenBank/DDBJ databases">
        <title>The Genome Sequence of Exophiala sideris CBS121828.</title>
        <authorList>
            <consortium name="The Broad Institute Genomics Platform"/>
            <person name="Cuomo C."/>
            <person name="de Hoog S."/>
            <person name="Gorbushina A."/>
            <person name="Stielow B."/>
            <person name="Teixiera M."/>
            <person name="Abouelleil A."/>
            <person name="Chapman S.B."/>
            <person name="Priest M."/>
            <person name="Young S.K."/>
            <person name="Wortman J."/>
            <person name="Nusbaum C."/>
            <person name="Birren B."/>
        </authorList>
    </citation>
    <scope>NUCLEOTIDE SEQUENCE [LARGE SCALE GENOMIC DNA]</scope>
    <source>
        <strain evidence="16 17">CBS 121828</strain>
    </source>
</reference>
<comment type="cofactor">
    <cofactor evidence="13">
        <name>Mg(2+)</name>
        <dbReference type="ChEBI" id="CHEBI:18420"/>
    </cofactor>
    <cofactor evidence="13">
        <name>Ca(2+)</name>
        <dbReference type="ChEBI" id="CHEBI:29108"/>
    </cofactor>
</comment>
<keyword evidence="5 13" id="KW-0378">Hydrolase</keyword>
<gene>
    <name evidence="16" type="ORF">PV11_01129</name>
</gene>
<dbReference type="PANTHER" id="PTHR43069">
    <property type="entry name" value="FUMARYLACETOACETASE"/>
    <property type="match status" value="1"/>
</dbReference>
<keyword evidence="8 13" id="KW-0828">Tyrosine catabolism</keyword>